<dbReference type="Gene3D" id="3.30.420.40">
    <property type="match status" value="4"/>
</dbReference>
<dbReference type="SMART" id="SM00268">
    <property type="entry name" value="ACTIN"/>
    <property type="match status" value="1"/>
</dbReference>
<gene>
    <name evidence="4" type="ORF">Cvel_29239</name>
</gene>
<dbReference type="PANTHER" id="PTHR11937">
    <property type="entry name" value="ACTIN"/>
    <property type="match status" value="1"/>
</dbReference>
<protein>
    <submittedName>
        <fullName evidence="4">Uncharacterized protein</fullName>
    </submittedName>
</protein>
<name>A0A0G4HME1_9ALVE</name>
<feature type="region of interest" description="Disordered" evidence="3">
    <location>
        <begin position="276"/>
        <end position="300"/>
    </location>
</feature>
<dbReference type="InterPro" id="IPR043129">
    <property type="entry name" value="ATPase_NBD"/>
</dbReference>
<proteinExistence type="inferred from homology"/>
<dbReference type="AlphaFoldDB" id="A0A0G4HME1"/>
<feature type="region of interest" description="Disordered" evidence="3">
    <location>
        <begin position="345"/>
        <end position="375"/>
    </location>
</feature>
<evidence type="ECO:0000256" key="1">
    <source>
        <dbReference type="ARBA" id="ARBA00049360"/>
    </source>
</evidence>
<reference evidence="4" key="1">
    <citation type="submission" date="2014-11" db="EMBL/GenBank/DDBJ databases">
        <authorList>
            <person name="Otto D Thomas"/>
            <person name="Naeem Raeece"/>
        </authorList>
    </citation>
    <scope>NUCLEOTIDE SEQUENCE</scope>
</reference>
<evidence type="ECO:0000256" key="2">
    <source>
        <dbReference type="RuleBase" id="RU000487"/>
    </source>
</evidence>
<dbReference type="SUPFAM" id="SSF53067">
    <property type="entry name" value="Actin-like ATPase domain"/>
    <property type="match status" value="2"/>
</dbReference>
<feature type="region of interest" description="Disordered" evidence="3">
    <location>
        <begin position="440"/>
        <end position="495"/>
    </location>
</feature>
<comment type="similarity">
    <text evidence="2">Belongs to the actin family.</text>
</comment>
<organism evidence="4">
    <name type="scientific">Chromera velia CCMP2878</name>
    <dbReference type="NCBI Taxonomy" id="1169474"/>
    <lineage>
        <taxon>Eukaryota</taxon>
        <taxon>Sar</taxon>
        <taxon>Alveolata</taxon>
        <taxon>Colpodellida</taxon>
        <taxon>Chromeraceae</taxon>
        <taxon>Chromera</taxon>
    </lineage>
</organism>
<dbReference type="EMBL" id="CDMZ01003194">
    <property type="protein sequence ID" value="CEM45462.1"/>
    <property type="molecule type" value="Genomic_DNA"/>
</dbReference>
<sequence length="603" mass="64796">MRNCLVIDNGAGSVKAGWAGEEKPRVIVPNCGGRHRTRKAEQIKGEGLLEADDFFLFRPYEGGLLVDWALQGEVWETAFSSQLMNIRGERGEELGLRGCDLLLTEPIGMPSSVASATDEVLFEGCGFDNVAYRSTLEVLPRGLALPRHNGKETLEMAGTEEDFSGRELLAPSLGPSFFENPLTLSVDCGFSFCTVAPMLEGEVIAKGVKRSGVAGGCAIRSFVSLLKRRGEDLTHSPLLAEQIFEESSSVAPSSSDFREFLKVIEGEREREAVFNFKGGVGKGNGNRQRERQEPQGEEFRSPFLKEISLGSGPTRTVESYLRAKQRPPVSLFFPPGLVVEDRQREREAGKAGQVQGETRGGVRGEGVPAPNAGAVFRSPPGLAGAVPLGATERIIRLKQERFAPFELLFQPGAFKSSSERLEGPSLPDLIYGVVRSLESLQGSPSGSPPSSSSSSSSSHHPAAAAAAQGSAGGGGGAPVSQPSEKGGERSKSKDGARLDDLLSTSAPFFPSKIVLGGGLAACPNFPERLALEIRQRFPADWPVKLYVDRDPQVTAWRGASRVAADSAEFLLSSVSLAQYREWGANARLRVSNKQSNKHLSRHF</sequence>
<feature type="compositionally biased region" description="Basic and acidic residues" evidence="3">
    <location>
        <begin position="287"/>
        <end position="300"/>
    </location>
</feature>
<evidence type="ECO:0000256" key="3">
    <source>
        <dbReference type="SAM" id="MobiDB-lite"/>
    </source>
</evidence>
<feature type="compositionally biased region" description="Basic and acidic residues" evidence="3">
    <location>
        <begin position="485"/>
        <end position="495"/>
    </location>
</feature>
<dbReference type="InterPro" id="IPR004000">
    <property type="entry name" value="Actin"/>
</dbReference>
<dbReference type="Pfam" id="PF00022">
    <property type="entry name" value="Actin"/>
    <property type="match status" value="2"/>
</dbReference>
<evidence type="ECO:0000313" key="4">
    <source>
        <dbReference type="EMBL" id="CEM45462.1"/>
    </source>
</evidence>
<dbReference type="Gene3D" id="3.90.640.10">
    <property type="entry name" value="Actin, Chain A, domain 4"/>
    <property type="match status" value="1"/>
</dbReference>
<accession>A0A0G4HME1</accession>
<comment type="catalytic activity">
    <reaction evidence="1">
        <text>ATP + H2O = ADP + phosphate + H(+)</text>
        <dbReference type="Rhea" id="RHEA:13065"/>
        <dbReference type="ChEBI" id="CHEBI:15377"/>
        <dbReference type="ChEBI" id="CHEBI:15378"/>
        <dbReference type="ChEBI" id="CHEBI:30616"/>
        <dbReference type="ChEBI" id="CHEBI:43474"/>
        <dbReference type="ChEBI" id="CHEBI:456216"/>
    </reaction>
</comment>
<feature type="compositionally biased region" description="Low complexity" evidence="3">
    <location>
        <begin position="442"/>
        <end position="469"/>
    </location>
</feature>
<dbReference type="VEuPathDB" id="CryptoDB:Cvel_29239"/>